<gene>
    <name evidence="1" type="ORF">FXB42_02905</name>
</gene>
<dbReference type="RefSeq" id="WP_148636606.1">
    <property type="nucleotide sequence ID" value="NZ_JAIPPU010000006.1"/>
</dbReference>
<comment type="caution">
    <text evidence="1">The sequence shown here is derived from an EMBL/GenBank/DDBJ whole genome shotgun (WGS) entry which is preliminary data.</text>
</comment>
<evidence type="ECO:0000313" key="2">
    <source>
        <dbReference type="Proteomes" id="UP000322619"/>
    </source>
</evidence>
<dbReference type="SUPFAM" id="SSF50346">
    <property type="entry name" value="PRC-barrel domain"/>
    <property type="match status" value="1"/>
</dbReference>
<dbReference type="Proteomes" id="UP000322619">
    <property type="component" value="Unassembled WGS sequence"/>
</dbReference>
<sequence length="175" mass="19786">MKANILLNVVVISQNNGRRHGLVKSLVVVDHVVKYLVINPGGILSKAQFFKPENIVDVNYKRMVIENEKDIIKVKGKKVKAYLEEAFPLMDYQVVDINGEAFGHVVNATIEDDTFAITEYEISRSFFDDIDHGFAIIPATDLVYKDQVLYYEKEMFDIGFKNQGTGIANKLLGVK</sequence>
<accession>A0A5D0WUQ5</accession>
<dbReference type="InterPro" id="IPR011033">
    <property type="entry name" value="PRC_barrel-like_sf"/>
</dbReference>
<evidence type="ECO:0008006" key="3">
    <source>
        <dbReference type="Google" id="ProtNLM"/>
    </source>
</evidence>
<evidence type="ECO:0000313" key="1">
    <source>
        <dbReference type="EMBL" id="TYC87837.1"/>
    </source>
</evidence>
<dbReference type="EMBL" id="VSLA01000003">
    <property type="protein sequence ID" value="TYC87837.1"/>
    <property type="molecule type" value="Genomic_DNA"/>
</dbReference>
<organism evidence="1 2">
    <name type="scientific">Acetobacterium wieringae</name>
    <dbReference type="NCBI Taxonomy" id="52694"/>
    <lineage>
        <taxon>Bacteria</taxon>
        <taxon>Bacillati</taxon>
        <taxon>Bacillota</taxon>
        <taxon>Clostridia</taxon>
        <taxon>Eubacteriales</taxon>
        <taxon>Eubacteriaceae</taxon>
        <taxon>Acetobacterium</taxon>
    </lineage>
</organism>
<reference evidence="1 2" key="1">
    <citation type="submission" date="2019-08" db="EMBL/GenBank/DDBJ databases">
        <title>Isolation and enrichment of carboxydotrophic bacteria from anaerobic sludge for the production of bio-based chemicals from syngas.</title>
        <authorList>
            <person name="Antares A.L."/>
            <person name="Moreira J."/>
            <person name="Diender M."/>
            <person name="Parshina S.N."/>
            <person name="Stams A.J.M."/>
            <person name="Alves M."/>
            <person name="Alves J.I."/>
            <person name="Sousa D.Z."/>
        </authorList>
    </citation>
    <scope>NUCLEOTIDE SEQUENCE [LARGE SCALE GENOMIC DNA]</scope>
    <source>
        <strain evidence="1 2">JM</strain>
    </source>
</reference>
<dbReference type="AlphaFoldDB" id="A0A5D0WUQ5"/>
<proteinExistence type="predicted"/>
<name>A0A5D0WUQ5_9FIRM</name>
<protein>
    <recommendedName>
        <fullName evidence="3">PRC-barrel domain protein</fullName>
    </recommendedName>
</protein>